<dbReference type="SMART" id="SM00327">
    <property type="entry name" value="VWA"/>
    <property type="match status" value="1"/>
</dbReference>
<evidence type="ECO:0000313" key="3">
    <source>
        <dbReference type="Proteomes" id="UP000830167"/>
    </source>
</evidence>
<reference evidence="2" key="1">
    <citation type="submission" date="2021-12" db="EMBL/GenBank/DDBJ databases">
        <title>Alicyclobacillaceae gen. nov., sp. nov., isolated from chalcocite enrichment system.</title>
        <authorList>
            <person name="Jiang Z."/>
        </authorList>
    </citation>
    <scope>NUCLEOTIDE SEQUENCE</scope>
    <source>
        <strain evidence="2">MYW30-H2</strain>
    </source>
</reference>
<protein>
    <submittedName>
        <fullName evidence="2">VWA domain-containing protein</fullName>
    </submittedName>
</protein>
<feature type="domain" description="VWFA" evidence="1">
    <location>
        <begin position="55"/>
        <end position="237"/>
    </location>
</feature>
<dbReference type="Proteomes" id="UP000830167">
    <property type="component" value="Chromosome"/>
</dbReference>
<organism evidence="2 3">
    <name type="scientific">Fodinisporobacter ferrooxydans</name>
    <dbReference type="NCBI Taxonomy" id="2901836"/>
    <lineage>
        <taxon>Bacteria</taxon>
        <taxon>Bacillati</taxon>
        <taxon>Bacillota</taxon>
        <taxon>Bacilli</taxon>
        <taxon>Bacillales</taxon>
        <taxon>Alicyclobacillaceae</taxon>
        <taxon>Fodinisporobacter</taxon>
    </lineage>
</organism>
<evidence type="ECO:0000259" key="1">
    <source>
        <dbReference type="PROSITE" id="PS50234"/>
    </source>
</evidence>
<dbReference type="InterPro" id="IPR019303">
    <property type="entry name" value="vWA_TerF_C"/>
</dbReference>
<sequence length="320" mass="35063">MARFLPASDAKVAPVVNSSKKHPFHSVYASAEGEMVYINMEAVDGLQSGMSCIRDIALIIDISGSMNAYYKNGEVARLATTIVDMLSSYDDDGIDLYFFSNGLVYEANVKNASEVQKAIDQALLQPGALQSTMPTAAFRKFTDQCKSKKRAGTVLFLTDGMMDDGGQDLENFYTNVLHTEFKTRDQFYCYAVEFGRSAFGALNRLDGKYFPEQGPEDLFDLDNINDLEKVTSVLKQVGGMSAIGSDVEMTAKSDSGALIDMVNTDLIPNGMDSVNGPINQIMSFRVKQRGPFNLLVNINGYDPMHIKVTPKGLDVDLVIA</sequence>
<name>A0ABY4CPV5_9BACL</name>
<dbReference type="InterPro" id="IPR036465">
    <property type="entry name" value="vWFA_dom_sf"/>
</dbReference>
<evidence type="ECO:0000313" key="2">
    <source>
        <dbReference type="EMBL" id="UOF92531.1"/>
    </source>
</evidence>
<keyword evidence="3" id="KW-1185">Reference proteome</keyword>
<dbReference type="Pfam" id="PF10138">
    <property type="entry name" value="vWA-TerF-like"/>
    <property type="match status" value="1"/>
</dbReference>
<dbReference type="Gene3D" id="3.40.50.410">
    <property type="entry name" value="von Willebrand factor, type A domain"/>
    <property type="match status" value="1"/>
</dbReference>
<gene>
    <name evidence="2" type="ORF">LSG31_10435</name>
</gene>
<dbReference type="RefSeq" id="WP_347439200.1">
    <property type="nucleotide sequence ID" value="NZ_CP089291.1"/>
</dbReference>
<dbReference type="PROSITE" id="PS50234">
    <property type="entry name" value="VWFA"/>
    <property type="match status" value="1"/>
</dbReference>
<proteinExistence type="predicted"/>
<dbReference type="InterPro" id="IPR002035">
    <property type="entry name" value="VWF_A"/>
</dbReference>
<dbReference type="EMBL" id="CP089291">
    <property type="protein sequence ID" value="UOF92531.1"/>
    <property type="molecule type" value="Genomic_DNA"/>
</dbReference>
<dbReference type="CDD" id="cd00198">
    <property type="entry name" value="vWFA"/>
    <property type="match status" value="1"/>
</dbReference>
<accession>A0ABY4CPV5</accession>
<dbReference type="SUPFAM" id="SSF53300">
    <property type="entry name" value="vWA-like"/>
    <property type="match status" value="1"/>
</dbReference>